<evidence type="ECO:0000256" key="7">
    <source>
        <dbReference type="ARBA" id="ARBA00022729"/>
    </source>
</evidence>
<evidence type="ECO:0000256" key="3">
    <source>
        <dbReference type="ARBA" id="ARBA00001968"/>
    </source>
</evidence>
<dbReference type="GO" id="GO:0030288">
    <property type="term" value="C:outer membrane-bounded periplasmic space"/>
    <property type="evidence" value="ECO:0007669"/>
    <property type="project" value="TreeGrafter"/>
</dbReference>
<accession>A0A0F5I101</accession>
<keyword evidence="7" id="KW-0732">Signal</keyword>
<reference evidence="14" key="1">
    <citation type="submission" date="2015-02" db="EMBL/GenBank/DDBJ databases">
        <title>Genome Assembly of Bacillaceae bacterium MTCC 8252.</title>
        <authorList>
            <person name="Verma A."/>
            <person name="Khatri I."/>
            <person name="Mual P."/>
            <person name="Subramanian S."/>
            <person name="Krishnamurthi S."/>
        </authorList>
    </citation>
    <scope>NUCLEOTIDE SEQUENCE [LARGE SCALE GENOMIC DNA]</scope>
    <source>
        <strain evidence="14">MTCC 8252</strain>
    </source>
</reference>
<evidence type="ECO:0000259" key="13">
    <source>
        <dbReference type="Pfam" id="PF02872"/>
    </source>
</evidence>
<evidence type="ECO:0000256" key="2">
    <source>
        <dbReference type="ARBA" id="ARBA00001730"/>
    </source>
</evidence>
<feature type="domain" description="Calcineurin-like phosphoesterase" evidence="12">
    <location>
        <begin position="7"/>
        <end position="238"/>
    </location>
</feature>
<dbReference type="InterPro" id="IPR004843">
    <property type="entry name" value="Calcineurin-like_PHP"/>
</dbReference>
<dbReference type="CDD" id="cd07410">
    <property type="entry name" value="MPP_CpdB_N"/>
    <property type="match status" value="1"/>
</dbReference>
<evidence type="ECO:0000256" key="5">
    <source>
        <dbReference type="ARBA" id="ARBA00006654"/>
    </source>
</evidence>
<evidence type="ECO:0000256" key="11">
    <source>
        <dbReference type="RuleBase" id="RU362119"/>
    </source>
</evidence>
<evidence type="ECO:0000256" key="6">
    <source>
        <dbReference type="ARBA" id="ARBA00022723"/>
    </source>
</evidence>
<dbReference type="PANTHER" id="PTHR11575:SF6">
    <property type="entry name" value="2',3'-CYCLIC-NUCLEOTIDE 2'-PHOSPHODIESTERASE_3'-NUCLEOTIDASE"/>
    <property type="match status" value="1"/>
</dbReference>
<dbReference type="InterPro" id="IPR036907">
    <property type="entry name" value="5'-Nucleotdase_C_sf"/>
</dbReference>
<keyword evidence="6" id="KW-0479">Metal-binding</keyword>
<dbReference type="RefSeq" id="WP_039231757.1">
    <property type="nucleotide sequence ID" value="NZ_JWIR02000009.1"/>
</dbReference>
<comment type="cofactor">
    <cofactor evidence="3">
        <name>a divalent metal cation</name>
        <dbReference type="ChEBI" id="CHEBI:60240"/>
    </cofactor>
</comment>
<dbReference type="InterPro" id="IPR029052">
    <property type="entry name" value="Metallo-depent_PP-like"/>
</dbReference>
<dbReference type="PRINTS" id="PR01607">
    <property type="entry name" value="APYRASEFAMLY"/>
</dbReference>
<evidence type="ECO:0000259" key="12">
    <source>
        <dbReference type="Pfam" id="PF00149"/>
    </source>
</evidence>
<dbReference type="STRING" id="1221996.QY95_04057"/>
<comment type="subcellular location">
    <subcellularLocation>
        <location evidence="4">Cell envelope</location>
    </subcellularLocation>
</comment>
<evidence type="ECO:0000313" key="15">
    <source>
        <dbReference type="Proteomes" id="UP000031563"/>
    </source>
</evidence>
<dbReference type="InterPro" id="IPR008334">
    <property type="entry name" value="5'-Nucleotdase_C"/>
</dbReference>
<dbReference type="Gene3D" id="3.90.780.10">
    <property type="entry name" value="5'-Nucleotidase, C-terminal domain"/>
    <property type="match status" value="1"/>
</dbReference>
<keyword evidence="9 11" id="KW-0378">Hydrolase</keyword>
<dbReference type="Proteomes" id="UP000031563">
    <property type="component" value="Unassembled WGS sequence"/>
</dbReference>
<dbReference type="PROSITE" id="PS00786">
    <property type="entry name" value="5_NUCLEOTIDASE_2"/>
    <property type="match status" value="1"/>
</dbReference>
<dbReference type="InterPro" id="IPR041827">
    <property type="entry name" value="CpdB_N"/>
</dbReference>
<feature type="domain" description="5'-Nucleotidase C-terminal" evidence="13">
    <location>
        <begin position="325"/>
        <end position="483"/>
    </location>
</feature>
<dbReference type="Pfam" id="PF00149">
    <property type="entry name" value="Metallophos"/>
    <property type="match status" value="1"/>
</dbReference>
<dbReference type="PROSITE" id="PS00785">
    <property type="entry name" value="5_NUCLEOTIDASE_1"/>
    <property type="match status" value="1"/>
</dbReference>
<accession>A0A0F5IBF3</accession>
<dbReference type="InterPro" id="IPR006179">
    <property type="entry name" value="5_nucleotidase/apyrase"/>
</dbReference>
<comment type="catalytic activity">
    <reaction evidence="1">
        <text>a ribonucleoside 3'-phosphate + H2O = a ribonucleoside + phosphate</text>
        <dbReference type="Rhea" id="RHEA:10144"/>
        <dbReference type="ChEBI" id="CHEBI:13197"/>
        <dbReference type="ChEBI" id="CHEBI:15377"/>
        <dbReference type="ChEBI" id="CHEBI:18254"/>
        <dbReference type="ChEBI" id="CHEBI:43474"/>
        <dbReference type="EC" id="3.1.3.6"/>
    </reaction>
</comment>
<dbReference type="EMBL" id="JWIR02000009">
    <property type="protein sequence ID" value="KKB42640.1"/>
    <property type="molecule type" value="Genomic_DNA"/>
</dbReference>
<comment type="caution">
    <text evidence="14">The sequence shown here is derived from an EMBL/GenBank/DDBJ whole genome shotgun (WGS) entry which is preliminary data.</text>
</comment>
<dbReference type="GO" id="GO:0046872">
    <property type="term" value="F:metal ion binding"/>
    <property type="evidence" value="ECO:0007669"/>
    <property type="project" value="UniProtKB-KW"/>
</dbReference>
<gene>
    <name evidence="14" type="ORF">QY95_04057</name>
</gene>
<evidence type="ECO:0000256" key="9">
    <source>
        <dbReference type="ARBA" id="ARBA00022801"/>
    </source>
</evidence>
<dbReference type="AlphaFoldDB" id="A0A0F5I101"/>
<organism evidence="14 15">
    <name type="scientific">Bacillus thermotolerans</name>
    <name type="common">Quasibacillus thermotolerans</name>
    <dbReference type="NCBI Taxonomy" id="1221996"/>
    <lineage>
        <taxon>Bacteria</taxon>
        <taxon>Bacillati</taxon>
        <taxon>Bacillota</taxon>
        <taxon>Bacilli</taxon>
        <taxon>Bacillales</taxon>
        <taxon>Bacillaceae</taxon>
        <taxon>Bacillus</taxon>
    </lineage>
</organism>
<dbReference type="OrthoDB" id="9775118at2"/>
<dbReference type="Pfam" id="PF02872">
    <property type="entry name" value="5_nucleotid_C"/>
    <property type="match status" value="1"/>
</dbReference>
<keyword evidence="8 11" id="KW-0547">Nucleotide-binding</keyword>
<evidence type="ECO:0000313" key="14">
    <source>
        <dbReference type="EMBL" id="KKB42640.1"/>
    </source>
</evidence>
<dbReference type="GO" id="GO:0008663">
    <property type="term" value="F:2',3'-cyclic-nucleotide 2'-phosphodiesterase activity"/>
    <property type="evidence" value="ECO:0007669"/>
    <property type="project" value="UniProtKB-EC"/>
</dbReference>
<dbReference type="InterPro" id="IPR006146">
    <property type="entry name" value="5'-Nucleotdase_CS"/>
</dbReference>
<protein>
    <submittedName>
        <fullName evidence="14">2',3'-cyclic-nucleotide 2'-phosphodiesterase</fullName>
    </submittedName>
</protein>
<keyword evidence="10" id="KW-0511">Multifunctional enzyme</keyword>
<dbReference type="GO" id="GO:0000166">
    <property type="term" value="F:nucleotide binding"/>
    <property type="evidence" value="ECO:0007669"/>
    <property type="project" value="UniProtKB-KW"/>
</dbReference>
<evidence type="ECO:0000256" key="10">
    <source>
        <dbReference type="ARBA" id="ARBA00023268"/>
    </source>
</evidence>
<evidence type="ECO:0000256" key="8">
    <source>
        <dbReference type="ARBA" id="ARBA00022741"/>
    </source>
</evidence>
<dbReference type="GO" id="GO:0009166">
    <property type="term" value="P:nucleotide catabolic process"/>
    <property type="evidence" value="ECO:0007669"/>
    <property type="project" value="InterPro"/>
</dbReference>
<dbReference type="Gene3D" id="3.60.21.10">
    <property type="match status" value="1"/>
</dbReference>
<keyword evidence="15" id="KW-1185">Reference proteome</keyword>
<evidence type="ECO:0000256" key="1">
    <source>
        <dbReference type="ARBA" id="ARBA00000527"/>
    </source>
</evidence>
<dbReference type="SUPFAM" id="SSF56300">
    <property type="entry name" value="Metallo-dependent phosphatases"/>
    <property type="match status" value="1"/>
</dbReference>
<comment type="similarity">
    <text evidence="5 11">Belongs to the 5'-nucleotidase family.</text>
</comment>
<dbReference type="SUPFAM" id="SSF55816">
    <property type="entry name" value="5'-nucleotidase (syn. UDP-sugar hydrolase), C-terminal domain"/>
    <property type="match status" value="1"/>
</dbReference>
<dbReference type="GO" id="GO:0008254">
    <property type="term" value="F:3'-nucleotidase activity"/>
    <property type="evidence" value="ECO:0007669"/>
    <property type="project" value="UniProtKB-EC"/>
</dbReference>
<dbReference type="PANTHER" id="PTHR11575">
    <property type="entry name" value="5'-NUCLEOTIDASE-RELATED"/>
    <property type="match status" value="1"/>
</dbReference>
<comment type="catalytic activity">
    <reaction evidence="2">
        <text>a nucleoside 2',3'-cyclic phosphate + H2O = a nucleoside 3'-phosphate + H(+)</text>
        <dbReference type="Rhea" id="RHEA:19621"/>
        <dbReference type="ChEBI" id="CHEBI:15377"/>
        <dbReference type="ChEBI" id="CHEBI:15378"/>
        <dbReference type="ChEBI" id="CHEBI:66949"/>
        <dbReference type="ChEBI" id="CHEBI:66954"/>
        <dbReference type="EC" id="3.1.4.16"/>
    </reaction>
</comment>
<evidence type="ECO:0000256" key="4">
    <source>
        <dbReference type="ARBA" id="ARBA00004196"/>
    </source>
</evidence>
<name>A0A0F5I101_BACTR</name>
<sequence length="522" mass="58922">MTKLELTILETSDMHGAIFPIHYGTNRPANHGLGKLASYIKEKRRTGEPLLLIDNGDFLQGTPLASYYFRAWQHETHPMIKVMSHLGYDAAVLGNHEFNYGMAPLEKAAADASFPFLSCNILNKETGEPYFGKPYFLKEFKHNLKVAVIGVTTHYIPNWEKPEHIQPLAFVDAVEALTQWVPYIREAEQPDILVVSYHGGFEVLHGERRRKEQGENQAYRICREVKGIDILLTGHQHRIVAEVVDGVIVVQPGFSGEGIGQVTAEFEAVDGQVRLRDLSANVLQAKDFPIDEESLALVKETEEAAQAWLDEVIGIVDGDMTVEDPFQVRLQEHPLIELVNRVQMEAAGVDISCTALFNNEAPGLPEKVTMRDIVSNYVYPNSLVVIEVTGRDIKQALEKSASYFSWLSSGKPGVSYKFAYPKPQHYNYDMWEGIEYEIHIRKPPGERIKSLTYHGKPVKMDASYQVAMNNYRAGGGGEYLMFKGKKVIKEIQTDMVELLADYIKRHGTIQAKVNHNWKVLYS</sequence>
<proteinExistence type="inferred from homology"/>